<dbReference type="PANTHER" id="PTHR10903">
    <property type="entry name" value="GTPASE, IMAP FAMILY MEMBER-RELATED"/>
    <property type="match status" value="1"/>
</dbReference>
<keyword evidence="3" id="KW-0342">GTP-binding</keyword>
<evidence type="ECO:0000313" key="6">
    <source>
        <dbReference type="Proteomes" id="UP001152803"/>
    </source>
</evidence>
<comment type="caution">
    <text evidence="5">The sequence shown here is derived from an EMBL/GenBank/DDBJ whole genome shotgun (WGS) entry which is preliminary data.</text>
</comment>
<comment type="similarity">
    <text evidence="1">Belongs to the TRAFAC class TrmE-Era-EngA-EngB-Septin-like GTPase superfamily. AIG1/Toc34/Toc159-like paraseptin GTPase family. IAN subfamily.</text>
</comment>
<dbReference type="OrthoDB" id="5985928at2759"/>
<accession>A0A9Q1CZC7</accession>
<protein>
    <recommendedName>
        <fullName evidence="4">AIG1-type G domain-containing protein</fullName>
    </recommendedName>
</protein>
<dbReference type="InterPro" id="IPR027417">
    <property type="entry name" value="P-loop_NTPase"/>
</dbReference>
<dbReference type="InterPro" id="IPR006703">
    <property type="entry name" value="G_AIG1"/>
</dbReference>
<dbReference type="FunFam" id="3.40.50.300:FF:000366">
    <property type="entry name" value="GTPase, IMAP family member 2"/>
    <property type="match status" value="1"/>
</dbReference>
<dbReference type="Pfam" id="PF04548">
    <property type="entry name" value="AIG1"/>
    <property type="match status" value="1"/>
</dbReference>
<dbReference type="AlphaFoldDB" id="A0A9Q1CZC7"/>
<evidence type="ECO:0000259" key="4">
    <source>
        <dbReference type="PROSITE" id="PS51720"/>
    </source>
</evidence>
<feature type="domain" description="AIG1-type G" evidence="4">
    <location>
        <begin position="18"/>
        <end position="217"/>
    </location>
</feature>
<evidence type="ECO:0000256" key="2">
    <source>
        <dbReference type="ARBA" id="ARBA00022741"/>
    </source>
</evidence>
<dbReference type="InterPro" id="IPR045058">
    <property type="entry name" value="GIMA/IAN/Toc"/>
</dbReference>
<evidence type="ECO:0000256" key="3">
    <source>
        <dbReference type="ARBA" id="ARBA00023134"/>
    </source>
</evidence>
<keyword evidence="6" id="KW-1185">Reference proteome</keyword>
<evidence type="ECO:0000256" key="1">
    <source>
        <dbReference type="ARBA" id="ARBA00008535"/>
    </source>
</evidence>
<reference evidence="5" key="1">
    <citation type="journal article" date="2023" name="Science">
        <title>Genome structures resolve the early diversification of teleost fishes.</title>
        <authorList>
            <person name="Parey E."/>
            <person name="Louis A."/>
            <person name="Montfort J."/>
            <person name="Bouchez O."/>
            <person name="Roques C."/>
            <person name="Iampietro C."/>
            <person name="Lluch J."/>
            <person name="Castinel A."/>
            <person name="Donnadieu C."/>
            <person name="Desvignes T."/>
            <person name="Floi Bucao C."/>
            <person name="Jouanno E."/>
            <person name="Wen M."/>
            <person name="Mejri S."/>
            <person name="Dirks R."/>
            <person name="Jansen H."/>
            <person name="Henkel C."/>
            <person name="Chen W.J."/>
            <person name="Zahm M."/>
            <person name="Cabau C."/>
            <person name="Klopp C."/>
            <person name="Thompson A.W."/>
            <person name="Robinson-Rechavi M."/>
            <person name="Braasch I."/>
            <person name="Lecointre G."/>
            <person name="Bobe J."/>
            <person name="Postlethwait J.H."/>
            <person name="Berthelot C."/>
            <person name="Roest Crollius H."/>
            <person name="Guiguen Y."/>
        </authorList>
    </citation>
    <scope>NUCLEOTIDE SEQUENCE</scope>
    <source>
        <strain evidence="5">Concon-B</strain>
    </source>
</reference>
<organism evidence="5 6">
    <name type="scientific">Conger conger</name>
    <name type="common">Conger eel</name>
    <name type="synonym">Muraena conger</name>
    <dbReference type="NCBI Taxonomy" id="82655"/>
    <lineage>
        <taxon>Eukaryota</taxon>
        <taxon>Metazoa</taxon>
        <taxon>Chordata</taxon>
        <taxon>Craniata</taxon>
        <taxon>Vertebrata</taxon>
        <taxon>Euteleostomi</taxon>
        <taxon>Actinopterygii</taxon>
        <taxon>Neopterygii</taxon>
        <taxon>Teleostei</taxon>
        <taxon>Anguilliformes</taxon>
        <taxon>Congridae</taxon>
        <taxon>Conger</taxon>
    </lineage>
</organism>
<sequence length="252" mass="28472">MLCEDAIEVAGEAAAGKMMPMRIVLVGKTGAGKSASGNTILGREHFLEDDSALPVTMASARKNAEVVGRQVSVVDTPGLFSTSMREEEVKNQIQRCIDLSVPGPHVFLLVIRLGRFTQEERSAVQWIKTHFGEEASRYTMVLFTCADQIRKKTVDQFLMGSQELQDLITRCRGRYHVFNNDDKENFAQVTQLMVKIERMVRENGGEHYTNEIYREATRRIREEEARKRRDQQWKDAKAGLTGIAVGALEHLL</sequence>
<dbReference type="SUPFAM" id="SSF52540">
    <property type="entry name" value="P-loop containing nucleoside triphosphate hydrolases"/>
    <property type="match status" value="1"/>
</dbReference>
<dbReference type="EMBL" id="JAFJMO010000016">
    <property type="protein sequence ID" value="KAJ8253841.1"/>
    <property type="molecule type" value="Genomic_DNA"/>
</dbReference>
<dbReference type="GO" id="GO:0005525">
    <property type="term" value="F:GTP binding"/>
    <property type="evidence" value="ECO:0007669"/>
    <property type="project" value="UniProtKB-KW"/>
</dbReference>
<dbReference type="CDD" id="cd01852">
    <property type="entry name" value="AIG1"/>
    <property type="match status" value="1"/>
</dbReference>
<dbReference type="PANTHER" id="PTHR10903:SF112">
    <property type="entry name" value="SI:CH211-113E8.5"/>
    <property type="match status" value="1"/>
</dbReference>
<dbReference type="PROSITE" id="PS51720">
    <property type="entry name" value="G_AIG1"/>
    <property type="match status" value="1"/>
</dbReference>
<dbReference type="Proteomes" id="UP001152803">
    <property type="component" value="Unassembled WGS sequence"/>
</dbReference>
<proteinExistence type="inferred from homology"/>
<gene>
    <name evidence="5" type="ORF">COCON_G00204530</name>
</gene>
<evidence type="ECO:0000313" key="5">
    <source>
        <dbReference type="EMBL" id="KAJ8253841.1"/>
    </source>
</evidence>
<dbReference type="Gene3D" id="3.40.50.300">
    <property type="entry name" value="P-loop containing nucleotide triphosphate hydrolases"/>
    <property type="match status" value="1"/>
</dbReference>
<name>A0A9Q1CZC7_CONCO</name>
<keyword evidence="2" id="KW-0547">Nucleotide-binding</keyword>